<evidence type="ECO:0000259" key="4">
    <source>
        <dbReference type="PROSITE" id="PS50173"/>
    </source>
</evidence>
<organism evidence="5 7">
    <name type="scientific">Salinicoccus roseus</name>
    <dbReference type="NCBI Taxonomy" id="45670"/>
    <lineage>
        <taxon>Bacteria</taxon>
        <taxon>Bacillati</taxon>
        <taxon>Bacillota</taxon>
        <taxon>Bacilli</taxon>
        <taxon>Bacillales</taxon>
        <taxon>Staphylococcaceae</taxon>
        <taxon>Salinicoccus</taxon>
    </lineage>
</organism>
<dbReference type="Gene3D" id="3.40.1170.60">
    <property type="match status" value="1"/>
</dbReference>
<dbReference type="InterPro" id="IPR001126">
    <property type="entry name" value="UmuC"/>
</dbReference>
<dbReference type="InterPro" id="IPR036775">
    <property type="entry name" value="DNA_pol_Y-fam_lit_finger_sf"/>
</dbReference>
<reference evidence="5 7" key="1">
    <citation type="submission" date="2015-01" db="EMBL/GenBank/DDBJ databases">
        <title>Genome sequences of high lactate-tolerant strain Salinicoccus roseus W12 with industrial interest.</title>
        <authorList>
            <person name="Wang H."/>
            <person name="Yu B."/>
        </authorList>
    </citation>
    <scope>NUCLEOTIDE SEQUENCE [LARGE SCALE GENOMIC DNA]</scope>
    <source>
        <strain evidence="5 7">W12</strain>
    </source>
</reference>
<dbReference type="SUPFAM" id="SSF56672">
    <property type="entry name" value="DNA/RNA polymerases"/>
    <property type="match status" value="1"/>
</dbReference>
<dbReference type="Gene3D" id="3.30.1490.100">
    <property type="entry name" value="DNA polymerase, Y-family, little finger domain"/>
    <property type="match status" value="1"/>
</dbReference>
<dbReference type="GO" id="GO:0006281">
    <property type="term" value="P:DNA repair"/>
    <property type="evidence" value="ECO:0007669"/>
    <property type="project" value="UniProtKB-KW"/>
</dbReference>
<comment type="caution">
    <text evidence="5">The sequence shown here is derived from an EMBL/GenBank/DDBJ whole genome shotgun (WGS) entry which is preliminary data.</text>
</comment>
<keyword evidence="8" id="KW-1185">Reference proteome</keyword>
<dbReference type="Pfam" id="PF11799">
    <property type="entry name" value="IMS_C"/>
    <property type="match status" value="1"/>
</dbReference>
<accession>A0A0C2HJV5</accession>
<reference evidence="6" key="3">
    <citation type="submission" date="2020-04" db="EMBL/GenBank/DDBJ databases">
        <authorList>
            <person name="Tanveer F."/>
            <person name="Xie Y."/>
            <person name="Shinwari Z.K."/>
        </authorList>
    </citation>
    <scope>NUCLEOTIDE SEQUENCE</scope>
    <source>
        <strain evidence="6">MOSEL-ME25</strain>
    </source>
</reference>
<dbReference type="GO" id="GO:0003887">
    <property type="term" value="F:DNA-directed DNA polymerase activity"/>
    <property type="evidence" value="ECO:0007669"/>
    <property type="project" value="TreeGrafter"/>
</dbReference>
<dbReference type="Proteomes" id="UP000527860">
    <property type="component" value="Unassembled WGS sequence"/>
</dbReference>
<dbReference type="CDD" id="cd01700">
    <property type="entry name" value="PolY_Pol_V_umuC"/>
    <property type="match status" value="1"/>
</dbReference>
<dbReference type="OrthoDB" id="9808813at2"/>
<dbReference type="GeneID" id="77844171"/>
<dbReference type="PANTHER" id="PTHR11076">
    <property type="entry name" value="DNA REPAIR POLYMERASE UMUC / TRANSFERASE FAMILY MEMBER"/>
    <property type="match status" value="1"/>
</dbReference>
<dbReference type="InterPro" id="IPR017961">
    <property type="entry name" value="DNA_pol_Y-fam_little_finger"/>
</dbReference>
<dbReference type="RefSeq" id="WP_040104791.1">
    <property type="nucleotide sequence ID" value="NZ_JABEVU030000001.1"/>
</dbReference>
<evidence type="ECO:0000313" key="7">
    <source>
        <dbReference type="Proteomes" id="UP000031546"/>
    </source>
</evidence>
<dbReference type="AlphaFoldDB" id="A0A0C2HJV5"/>
<dbReference type="SUPFAM" id="SSF100879">
    <property type="entry name" value="Lesion bypass DNA polymerase (Y-family), little finger domain"/>
    <property type="match status" value="1"/>
</dbReference>
<reference evidence="6 8" key="4">
    <citation type="submission" date="2022-12" db="EMBL/GenBank/DDBJ databases">
        <title>Genome analysis and biological profiling of marine Salinicoccus roseus MOSEL-ME25.</title>
        <authorList>
            <person name="Mirza F.T."/>
            <person name="Xie Y."/>
            <person name="Shinwari Z.K."/>
        </authorList>
    </citation>
    <scope>NUCLEOTIDE SEQUENCE [LARGE SCALE GENOMIC DNA]</scope>
    <source>
        <strain evidence="6 8">MOSEL-ME25</strain>
    </source>
</reference>
<keyword evidence="2" id="KW-0227">DNA damage</keyword>
<evidence type="ECO:0000313" key="6">
    <source>
        <dbReference type="EMBL" id="MDB0579170.1"/>
    </source>
</evidence>
<dbReference type="EMBL" id="JXII01000001">
    <property type="protein sequence ID" value="KIH72019.1"/>
    <property type="molecule type" value="Genomic_DNA"/>
</dbReference>
<evidence type="ECO:0000313" key="8">
    <source>
        <dbReference type="Proteomes" id="UP000527860"/>
    </source>
</evidence>
<dbReference type="Proteomes" id="UP000031546">
    <property type="component" value="Unassembled WGS sequence"/>
</dbReference>
<dbReference type="GO" id="GO:0005829">
    <property type="term" value="C:cytosol"/>
    <property type="evidence" value="ECO:0007669"/>
    <property type="project" value="TreeGrafter"/>
</dbReference>
<dbReference type="PANTHER" id="PTHR11076:SF35">
    <property type="entry name" value="DNA REPAIR PROTEIN HOMOLOG YOBH"/>
    <property type="match status" value="1"/>
</dbReference>
<dbReference type="InterPro" id="IPR043128">
    <property type="entry name" value="Rev_trsase/Diguanyl_cyclase"/>
</dbReference>
<reference evidence="8" key="2">
    <citation type="submission" date="2020-04" db="EMBL/GenBank/DDBJ databases">
        <title>Genome analysis and biological profiling of marine Cellulosimicrobium funkei MOSEL-ME6.</title>
        <authorList>
            <person name="Tanveer F."/>
            <person name="Xie Y."/>
            <person name="Shinwari Z.K."/>
        </authorList>
    </citation>
    <scope>NUCLEOTIDE SEQUENCE [LARGE SCALE GENOMIC DNA]</scope>
    <source>
        <strain evidence="8">MOSEL-ME25</strain>
    </source>
</reference>
<dbReference type="InterPro" id="IPR043502">
    <property type="entry name" value="DNA/RNA_pol_sf"/>
</dbReference>
<comment type="similarity">
    <text evidence="1">Belongs to the DNA polymerase type-Y family.</text>
</comment>
<evidence type="ECO:0000256" key="2">
    <source>
        <dbReference type="ARBA" id="ARBA00022763"/>
    </source>
</evidence>
<dbReference type="InterPro" id="IPR050116">
    <property type="entry name" value="DNA_polymerase-Y"/>
</dbReference>
<dbReference type="STRING" id="45670.SN16_01265"/>
<dbReference type="Pfam" id="PF00817">
    <property type="entry name" value="IMS"/>
    <property type="match status" value="1"/>
</dbReference>
<dbReference type="Gene3D" id="1.10.150.20">
    <property type="entry name" value="5' to 3' exonuclease, C-terminal subdomain"/>
    <property type="match status" value="1"/>
</dbReference>
<dbReference type="GO" id="GO:0009432">
    <property type="term" value="P:SOS response"/>
    <property type="evidence" value="ECO:0007669"/>
    <property type="project" value="TreeGrafter"/>
</dbReference>
<gene>
    <name evidence="6" type="ORF">F7P68_0001285</name>
    <name evidence="5" type="ORF">SN16_01265</name>
</gene>
<keyword evidence="3" id="KW-0234">DNA repair</keyword>
<dbReference type="PROSITE" id="PS50173">
    <property type="entry name" value="UMUC"/>
    <property type="match status" value="1"/>
</dbReference>
<evidence type="ECO:0000256" key="1">
    <source>
        <dbReference type="ARBA" id="ARBA00010945"/>
    </source>
</evidence>
<sequence length="420" mass="48056">MYNYHICPKRHVFCVDQKSFFASVSCLLKGLDPMTAKLAVVADTKSLGSVVLAATPELKKLGIKTGSRLFEIPAQSDIYIINPSMKTYLDYSARITEIALKYVAPEDFHQYSVDEFFMDVTESYRIFENSPYALANRLKKEVYEETGIDCAIGVGDNMLLSKLSLDIEAKRMPDGIAEWRYHDVPRKLWPIKPLRNFWGINRRSEIKLNERGIFSIGDLARYPVVHLKRDFGVIGVDWHLHANGIDFSLIREKHAIHSPSIAKSQILMRDYRFDEIYVVLLEHVDEVTHRLRLAGRLARTIQFAVGTAEGRIYRKQFTVREGTDDGDVIMRGIWKALQALADPHARYRTLSVTLTNFIPGYARQISLFDDVEAVERRERLLRTVDNLKVKYGQLSVMRALSCTEASTLKLRDGLIAGHKR</sequence>
<proteinExistence type="inferred from homology"/>
<evidence type="ECO:0000256" key="3">
    <source>
        <dbReference type="ARBA" id="ARBA00023204"/>
    </source>
</evidence>
<dbReference type="Gene3D" id="3.30.70.270">
    <property type="match status" value="1"/>
</dbReference>
<protein>
    <submittedName>
        <fullName evidence="5">DNA repair protein</fullName>
    </submittedName>
    <submittedName>
        <fullName evidence="6">Y-family DNA polymerase</fullName>
    </submittedName>
</protein>
<feature type="domain" description="UmuC" evidence="4">
    <location>
        <begin position="12"/>
        <end position="201"/>
    </location>
</feature>
<dbReference type="EMBL" id="JABEVU030000001">
    <property type="protein sequence ID" value="MDB0579170.1"/>
    <property type="molecule type" value="Genomic_DNA"/>
</dbReference>
<evidence type="ECO:0000313" key="5">
    <source>
        <dbReference type="EMBL" id="KIH72019.1"/>
    </source>
</evidence>
<name>A0A0C2HJV5_9STAP</name>
<dbReference type="GO" id="GO:0003684">
    <property type="term" value="F:damaged DNA binding"/>
    <property type="evidence" value="ECO:0007669"/>
    <property type="project" value="InterPro"/>
</dbReference>
<dbReference type="GO" id="GO:0042276">
    <property type="term" value="P:error-prone translesion synthesis"/>
    <property type="evidence" value="ECO:0007669"/>
    <property type="project" value="TreeGrafter"/>
</dbReference>